<dbReference type="AlphaFoldDB" id="A0AAQ4EQ59"/>
<organism evidence="3 4">
    <name type="scientific">Amblyomma americanum</name>
    <name type="common">Lone star tick</name>
    <dbReference type="NCBI Taxonomy" id="6943"/>
    <lineage>
        <taxon>Eukaryota</taxon>
        <taxon>Metazoa</taxon>
        <taxon>Ecdysozoa</taxon>
        <taxon>Arthropoda</taxon>
        <taxon>Chelicerata</taxon>
        <taxon>Arachnida</taxon>
        <taxon>Acari</taxon>
        <taxon>Parasitiformes</taxon>
        <taxon>Ixodida</taxon>
        <taxon>Ixodoidea</taxon>
        <taxon>Ixodidae</taxon>
        <taxon>Amblyomminae</taxon>
        <taxon>Amblyomma</taxon>
    </lineage>
</organism>
<sequence>MSASRLLSRPTSDCRVKKAKSDLVWRRRHESLVDVRLPGLESGGIVTGDSFRNRLHSLRLYFTERPRPPWLRVSILALAAFAILCSTLWLLVSLDWPFVSGGKATAVARRNNGSHRGNGTAPPSYEDFRSEPASRPTPTKSARLTTSEMDSVPPSSDLPFTYADGEPTVPTSEVDGDDSSFPSSEEAVTEQDFDLITADG</sequence>
<keyword evidence="2" id="KW-0812">Transmembrane</keyword>
<evidence type="ECO:0008006" key="5">
    <source>
        <dbReference type="Google" id="ProtNLM"/>
    </source>
</evidence>
<name>A0AAQ4EQ59_AMBAM</name>
<keyword evidence="2" id="KW-0472">Membrane</keyword>
<dbReference type="EMBL" id="JARKHS020012522">
    <property type="protein sequence ID" value="KAK8776841.1"/>
    <property type="molecule type" value="Genomic_DNA"/>
</dbReference>
<keyword evidence="2" id="KW-1133">Transmembrane helix</keyword>
<evidence type="ECO:0000256" key="1">
    <source>
        <dbReference type="SAM" id="MobiDB-lite"/>
    </source>
</evidence>
<accession>A0AAQ4EQ59</accession>
<gene>
    <name evidence="3" type="ORF">V5799_029814</name>
</gene>
<keyword evidence="4" id="KW-1185">Reference proteome</keyword>
<dbReference type="Proteomes" id="UP001321473">
    <property type="component" value="Unassembled WGS sequence"/>
</dbReference>
<protein>
    <recommendedName>
        <fullName evidence="5">Transmembrane protein</fullName>
    </recommendedName>
</protein>
<feature type="region of interest" description="Disordered" evidence="1">
    <location>
        <begin position="109"/>
        <end position="200"/>
    </location>
</feature>
<evidence type="ECO:0000313" key="3">
    <source>
        <dbReference type="EMBL" id="KAK8776841.1"/>
    </source>
</evidence>
<proteinExistence type="predicted"/>
<feature type="compositionally biased region" description="Polar residues" evidence="1">
    <location>
        <begin position="136"/>
        <end position="149"/>
    </location>
</feature>
<comment type="caution">
    <text evidence="3">The sequence shown here is derived from an EMBL/GenBank/DDBJ whole genome shotgun (WGS) entry which is preliminary data.</text>
</comment>
<reference evidence="3 4" key="1">
    <citation type="journal article" date="2023" name="Arcadia Sci">
        <title>De novo assembly of a long-read Amblyomma americanum tick genome.</title>
        <authorList>
            <person name="Chou S."/>
            <person name="Poskanzer K.E."/>
            <person name="Rollins M."/>
            <person name="Thuy-Boun P.S."/>
        </authorList>
    </citation>
    <scope>NUCLEOTIDE SEQUENCE [LARGE SCALE GENOMIC DNA]</scope>
    <source>
        <strain evidence="3">F_SG_1</strain>
        <tissue evidence="3">Salivary glands</tissue>
    </source>
</reference>
<evidence type="ECO:0000256" key="2">
    <source>
        <dbReference type="SAM" id="Phobius"/>
    </source>
</evidence>
<feature type="transmembrane region" description="Helical" evidence="2">
    <location>
        <begin position="69"/>
        <end position="92"/>
    </location>
</feature>
<evidence type="ECO:0000313" key="4">
    <source>
        <dbReference type="Proteomes" id="UP001321473"/>
    </source>
</evidence>